<proteinExistence type="predicted"/>
<dbReference type="STRING" id="1123397.SAMN05660831_02102"/>
<accession>A0A1I1UBU3</accession>
<name>A0A1I1UBU3_9GAMM</name>
<dbReference type="Proteomes" id="UP000198611">
    <property type="component" value="Unassembled WGS sequence"/>
</dbReference>
<organism evidence="1 2">
    <name type="scientific">Thiohalospira halophila DSM 15071</name>
    <dbReference type="NCBI Taxonomy" id="1123397"/>
    <lineage>
        <taxon>Bacteria</taxon>
        <taxon>Pseudomonadati</taxon>
        <taxon>Pseudomonadota</taxon>
        <taxon>Gammaproteobacteria</taxon>
        <taxon>Thiohalospirales</taxon>
        <taxon>Thiohalospiraceae</taxon>
        <taxon>Thiohalospira</taxon>
    </lineage>
</organism>
<gene>
    <name evidence="1" type="ORF">SAMN05660831_02102</name>
</gene>
<sequence>MPEPAARQGGLELQARAEELWHELAGPIQRIPRSHRYRTGADLEDQLRHLVDLVIEAASSGQPSRVYRLHEQTRKVEWRLAAAAKQGLLRPAAVGRVSRPPVEDDPRDRGGTLYQIKAMVGAWRERVKSKG</sequence>
<dbReference type="AlphaFoldDB" id="A0A1I1UBU3"/>
<dbReference type="OrthoDB" id="9181958at2"/>
<evidence type="ECO:0000313" key="1">
    <source>
        <dbReference type="EMBL" id="SFD68302.1"/>
    </source>
</evidence>
<dbReference type="EMBL" id="FOMJ01000007">
    <property type="protein sequence ID" value="SFD68302.1"/>
    <property type="molecule type" value="Genomic_DNA"/>
</dbReference>
<keyword evidence="2" id="KW-1185">Reference proteome</keyword>
<protein>
    <submittedName>
        <fullName evidence="1">Uncharacterized protein</fullName>
    </submittedName>
</protein>
<reference evidence="1 2" key="1">
    <citation type="submission" date="2016-10" db="EMBL/GenBank/DDBJ databases">
        <authorList>
            <person name="de Groot N.N."/>
        </authorList>
    </citation>
    <scope>NUCLEOTIDE SEQUENCE [LARGE SCALE GENOMIC DNA]</scope>
    <source>
        <strain evidence="1 2">HL3</strain>
    </source>
</reference>
<dbReference type="RefSeq" id="WP_093428736.1">
    <property type="nucleotide sequence ID" value="NZ_FOMJ01000007.1"/>
</dbReference>
<evidence type="ECO:0000313" key="2">
    <source>
        <dbReference type="Proteomes" id="UP000198611"/>
    </source>
</evidence>